<accession>L0WF79</accession>
<organism evidence="1 2">
    <name type="scientific">Alcanivorax hongdengensis A-11-3</name>
    <dbReference type="NCBI Taxonomy" id="1177179"/>
    <lineage>
        <taxon>Bacteria</taxon>
        <taxon>Pseudomonadati</taxon>
        <taxon>Pseudomonadota</taxon>
        <taxon>Gammaproteobacteria</taxon>
        <taxon>Oceanospirillales</taxon>
        <taxon>Alcanivoracaceae</taxon>
        <taxon>Alcanivorax</taxon>
    </lineage>
</organism>
<evidence type="ECO:0000313" key="1">
    <source>
        <dbReference type="EMBL" id="EKF75691.1"/>
    </source>
</evidence>
<name>L0WF79_9GAMM</name>
<keyword evidence="2" id="KW-1185">Reference proteome</keyword>
<comment type="caution">
    <text evidence="1">The sequence shown here is derived from an EMBL/GenBank/DDBJ whole genome shotgun (WGS) entry which is preliminary data.</text>
</comment>
<reference evidence="1 2" key="1">
    <citation type="journal article" date="2012" name="J. Bacteriol.">
        <title>Genome Sequence of the Alkane-Degrading Bacterium Alcanivorax hongdengensis Type Strain A-11-3.</title>
        <authorList>
            <person name="Lai Q."/>
            <person name="Shao Z."/>
        </authorList>
    </citation>
    <scope>NUCLEOTIDE SEQUENCE [LARGE SCALE GENOMIC DNA]</scope>
    <source>
        <strain evidence="1 2">A-11-3</strain>
    </source>
</reference>
<proteinExistence type="predicted"/>
<dbReference type="EMBL" id="AMRJ01000002">
    <property type="protein sequence ID" value="EKF75691.1"/>
    <property type="molecule type" value="Genomic_DNA"/>
</dbReference>
<dbReference type="AlphaFoldDB" id="L0WF79"/>
<gene>
    <name evidence="1" type="ORF">A11A3_02442</name>
</gene>
<sequence>MKLFKEKSSDAKFDYDAVLISESSDVERLKRIARNTAFFDLDLGETRWEEGCPEQHCLRMQLSHDYCFVIRP</sequence>
<dbReference type="OrthoDB" id="6078533at2"/>
<protein>
    <submittedName>
        <fullName evidence="1">Uncharacterized protein</fullName>
    </submittedName>
</protein>
<dbReference type="RefSeq" id="WP_008927675.1">
    <property type="nucleotide sequence ID" value="NZ_AMRJ01000002.1"/>
</dbReference>
<evidence type="ECO:0000313" key="2">
    <source>
        <dbReference type="Proteomes" id="UP000010164"/>
    </source>
</evidence>
<dbReference type="PATRIC" id="fig|1177179.3.peg.483"/>
<dbReference type="Proteomes" id="UP000010164">
    <property type="component" value="Unassembled WGS sequence"/>
</dbReference>